<evidence type="ECO:0000313" key="1">
    <source>
        <dbReference type="EMBL" id="GBM45716.1"/>
    </source>
</evidence>
<gene>
    <name evidence="1" type="ORF">AVEN_14092_1</name>
</gene>
<proteinExistence type="predicted"/>
<dbReference type="EMBL" id="BGPR01001109">
    <property type="protein sequence ID" value="GBM45716.1"/>
    <property type="molecule type" value="Genomic_DNA"/>
</dbReference>
<name>A0A4Y2FYY5_ARAVE</name>
<evidence type="ECO:0000313" key="2">
    <source>
        <dbReference type="Proteomes" id="UP000499080"/>
    </source>
</evidence>
<comment type="caution">
    <text evidence="1">The sequence shown here is derived from an EMBL/GenBank/DDBJ whole genome shotgun (WGS) entry which is preliminary data.</text>
</comment>
<dbReference type="AlphaFoldDB" id="A0A4Y2FYY5"/>
<sequence length="111" mass="12579">MELSSTFKRISSPNTRYRENDRIFWPVTPYSPLQNSRPNHKTSEAGKRHYIFATSVKHKYALVSPESPLGSCLPPYIGAKSNFCFRCSKNTLINEDATLPLYHESLTNGLG</sequence>
<protein>
    <submittedName>
        <fullName evidence="1">Uncharacterized protein</fullName>
    </submittedName>
</protein>
<reference evidence="1 2" key="1">
    <citation type="journal article" date="2019" name="Sci. Rep.">
        <title>Orb-weaving spider Araneus ventricosus genome elucidates the spidroin gene catalogue.</title>
        <authorList>
            <person name="Kono N."/>
            <person name="Nakamura H."/>
            <person name="Ohtoshi R."/>
            <person name="Moran D.A.P."/>
            <person name="Shinohara A."/>
            <person name="Yoshida Y."/>
            <person name="Fujiwara M."/>
            <person name="Mori M."/>
            <person name="Tomita M."/>
            <person name="Arakawa K."/>
        </authorList>
    </citation>
    <scope>NUCLEOTIDE SEQUENCE [LARGE SCALE GENOMIC DNA]</scope>
</reference>
<dbReference type="Proteomes" id="UP000499080">
    <property type="component" value="Unassembled WGS sequence"/>
</dbReference>
<keyword evidence="2" id="KW-1185">Reference proteome</keyword>
<organism evidence="1 2">
    <name type="scientific">Araneus ventricosus</name>
    <name type="common">Orbweaver spider</name>
    <name type="synonym">Epeira ventricosa</name>
    <dbReference type="NCBI Taxonomy" id="182803"/>
    <lineage>
        <taxon>Eukaryota</taxon>
        <taxon>Metazoa</taxon>
        <taxon>Ecdysozoa</taxon>
        <taxon>Arthropoda</taxon>
        <taxon>Chelicerata</taxon>
        <taxon>Arachnida</taxon>
        <taxon>Araneae</taxon>
        <taxon>Araneomorphae</taxon>
        <taxon>Entelegynae</taxon>
        <taxon>Araneoidea</taxon>
        <taxon>Araneidae</taxon>
        <taxon>Araneus</taxon>
    </lineage>
</organism>
<accession>A0A4Y2FYY5</accession>